<dbReference type="KEGG" id="dov:DSCO28_16900"/>
<accession>A0A5K7ZIC3</accession>
<reference evidence="1 2" key="1">
    <citation type="submission" date="2019-11" db="EMBL/GenBank/DDBJ databases">
        <title>Comparative genomics of hydrocarbon-degrading Desulfosarcina strains.</title>
        <authorList>
            <person name="Watanabe M."/>
            <person name="Kojima H."/>
            <person name="Fukui M."/>
        </authorList>
    </citation>
    <scope>NUCLEOTIDE SEQUENCE [LARGE SCALE GENOMIC DNA]</scope>
    <source>
        <strain evidence="1 2">28bB2T</strain>
    </source>
</reference>
<gene>
    <name evidence="1" type="ORF">DSCO28_16900</name>
</gene>
<proteinExistence type="predicted"/>
<organism evidence="1 2">
    <name type="scientific">Desulfosarcina ovata subsp. sediminis</name>
    <dbReference type="NCBI Taxonomy" id="885957"/>
    <lineage>
        <taxon>Bacteria</taxon>
        <taxon>Pseudomonadati</taxon>
        <taxon>Thermodesulfobacteriota</taxon>
        <taxon>Desulfobacteria</taxon>
        <taxon>Desulfobacterales</taxon>
        <taxon>Desulfosarcinaceae</taxon>
        <taxon>Desulfosarcina</taxon>
    </lineage>
</organism>
<dbReference type="EMBL" id="AP021876">
    <property type="protein sequence ID" value="BBO81124.1"/>
    <property type="molecule type" value="Genomic_DNA"/>
</dbReference>
<dbReference type="Proteomes" id="UP000425960">
    <property type="component" value="Chromosome"/>
</dbReference>
<sequence length="68" mass="7980">MVKGEVSFTLDEADYSLTLDKARVQVRLEISVKHFFPGRWSCIMWPCLQPYPRPGYFRAVDPKNWTVC</sequence>
<evidence type="ECO:0000313" key="1">
    <source>
        <dbReference type="EMBL" id="BBO81124.1"/>
    </source>
</evidence>
<dbReference type="RefSeq" id="WP_155321915.1">
    <property type="nucleotide sequence ID" value="NZ_AP021876.1"/>
</dbReference>
<dbReference type="AlphaFoldDB" id="A0A5K7ZIC3"/>
<protein>
    <submittedName>
        <fullName evidence="1">Uncharacterized protein</fullName>
    </submittedName>
</protein>
<evidence type="ECO:0000313" key="2">
    <source>
        <dbReference type="Proteomes" id="UP000425960"/>
    </source>
</evidence>
<name>A0A5K7ZIC3_9BACT</name>